<evidence type="ECO:0000256" key="9">
    <source>
        <dbReference type="ARBA" id="ARBA00023136"/>
    </source>
</evidence>
<dbReference type="SUPFAM" id="SSF53448">
    <property type="entry name" value="Nucleotide-diphospho-sugar transferases"/>
    <property type="match status" value="1"/>
</dbReference>
<dbReference type="FunFam" id="3.90.550.50:FF:000001">
    <property type="entry name" value="Hexosyltransferase"/>
    <property type="match status" value="1"/>
</dbReference>
<dbReference type="GO" id="GO:0016758">
    <property type="term" value="F:hexosyltransferase activity"/>
    <property type="evidence" value="ECO:0007669"/>
    <property type="project" value="InterPro"/>
</dbReference>
<dbReference type="Gene3D" id="3.90.550.50">
    <property type="match status" value="1"/>
</dbReference>
<proteinExistence type="inferred from homology"/>
<evidence type="ECO:0000256" key="5">
    <source>
        <dbReference type="ARBA" id="ARBA00022692"/>
    </source>
</evidence>
<keyword evidence="3 11" id="KW-0328">Glycosyltransferase</keyword>
<name>A0A210QA32_MIZYE</name>
<gene>
    <name evidence="12" type="ORF">KP79_PYT21073</name>
</gene>
<dbReference type="GO" id="GO:0006493">
    <property type="term" value="P:protein O-linked glycosylation"/>
    <property type="evidence" value="ECO:0007669"/>
    <property type="project" value="TreeGrafter"/>
</dbReference>
<evidence type="ECO:0000256" key="4">
    <source>
        <dbReference type="ARBA" id="ARBA00022679"/>
    </source>
</evidence>
<keyword evidence="8 11" id="KW-0333">Golgi apparatus</keyword>
<dbReference type="EC" id="2.4.1.-" evidence="11"/>
<keyword evidence="5 11" id="KW-0812">Transmembrane</keyword>
<protein>
    <recommendedName>
        <fullName evidence="11">Hexosyltransferase</fullName>
        <ecNumber evidence="11">2.4.1.-</ecNumber>
    </recommendedName>
</protein>
<evidence type="ECO:0000256" key="10">
    <source>
        <dbReference type="ARBA" id="ARBA00023180"/>
    </source>
</evidence>
<keyword evidence="4 12" id="KW-0808">Transferase</keyword>
<dbReference type="Proteomes" id="UP000242188">
    <property type="component" value="Unassembled WGS sequence"/>
</dbReference>
<evidence type="ECO:0000256" key="11">
    <source>
        <dbReference type="RuleBase" id="RU363063"/>
    </source>
</evidence>
<keyword evidence="13" id="KW-1185">Reference proteome</keyword>
<dbReference type="InterPro" id="IPR029044">
    <property type="entry name" value="Nucleotide-diphossugar_trans"/>
</dbReference>
<comment type="caution">
    <text evidence="12">The sequence shown here is derived from an EMBL/GenBank/DDBJ whole genome shotgun (WGS) entry which is preliminary data.</text>
</comment>
<feature type="transmembrane region" description="Helical" evidence="11">
    <location>
        <begin position="12"/>
        <end position="30"/>
    </location>
</feature>
<dbReference type="OrthoDB" id="6145110at2759"/>
<comment type="subcellular location">
    <subcellularLocation>
        <location evidence="1 11">Golgi apparatus membrane</location>
        <topology evidence="1 11">Single-pass type II membrane protein</topology>
    </subcellularLocation>
</comment>
<comment type="similarity">
    <text evidence="2 11">Belongs to the glycosyltransferase 31 family.</text>
</comment>
<keyword evidence="10" id="KW-0325">Glycoprotein</keyword>
<evidence type="ECO:0000256" key="2">
    <source>
        <dbReference type="ARBA" id="ARBA00008661"/>
    </source>
</evidence>
<dbReference type="PANTHER" id="PTHR11214">
    <property type="entry name" value="BETA-1,3-N-ACETYLGLUCOSAMINYLTRANSFERASE"/>
    <property type="match status" value="1"/>
</dbReference>
<sequence length="415" mass="48983">MTSHACRGKCTGLLWGFFLMAILTYLLLYIKLTNRNTPKHHMTAYWLQWIAFMDSKKINSAFDSSNNESSKFNDSINCISQNLTTEILDLCQKSERGATDNGFIPFNKFEYPLEIDMNDLVSNLKTAKNVSIKPIFSYPYTFVKSPTWMCEYRDVRLLILVKSGVSHFKRREMIRYTWGNYTESGVVTLFLLGSTPHVMFQRRILQEHHHYGDILQMSFFDAYYNNTLKTVGGIKWARNHCNQSKFVLFTDDDFYIATELLLKYIENMQRFERTSVYRGAMWKRGRPIRNELNKWYISRQDYPFDHYPDFVAAGFMLMSIDFVIDLDLAIPYTKKFIFDDVFISIVAYKLHVQPSHMNSVHINKFPYNREGFRQIIASHGYDRTSTLQQAWWIHQNRHLHKSGRKSIRAYSVRAT</sequence>
<dbReference type="AlphaFoldDB" id="A0A210QA32"/>
<accession>A0A210QA32</accession>
<keyword evidence="7 11" id="KW-1133">Transmembrane helix</keyword>
<evidence type="ECO:0000256" key="7">
    <source>
        <dbReference type="ARBA" id="ARBA00022989"/>
    </source>
</evidence>
<evidence type="ECO:0000256" key="6">
    <source>
        <dbReference type="ARBA" id="ARBA00022968"/>
    </source>
</evidence>
<evidence type="ECO:0000313" key="13">
    <source>
        <dbReference type="Proteomes" id="UP000242188"/>
    </source>
</evidence>
<reference evidence="12 13" key="1">
    <citation type="journal article" date="2017" name="Nat. Ecol. Evol.">
        <title>Scallop genome provides insights into evolution of bilaterian karyotype and development.</title>
        <authorList>
            <person name="Wang S."/>
            <person name="Zhang J."/>
            <person name="Jiao W."/>
            <person name="Li J."/>
            <person name="Xun X."/>
            <person name="Sun Y."/>
            <person name="Guo X."/>
            <person name="Huan P."/>
            <person name="Dong B."/>
            <person name="Zhang L."/>
            <person name="Hu X."/>
            <person name="Sun X."/>
            <person name="Wang J."/>
            <person name="Zhao C."/>
            <person name="Wang Y."/>
            <person name="Wang D."/>
            <person name="Huang X."/>
            <person name="Wang R."/>
            <person name="Lv J."/>
            <person name="Li Y."/>
            <person name="Zhang Z."/>
            <person name="Liu B."/>
            <person name="Lu W."/>
            <person name="Hui Y."/>
            <person name="Liang J."/>
            <person name="Zhou Z."/>
            <person name="Hou R."/>
            <person name="Li X."/>
            <person name="Liu Y."/>
            <person name="Li H."/>
            <person name="Ning X."/>
            <person name="Lin Y."/>
            <person name="Zhao L."/>
            <person name="Xing Q."/>
            <person name="Dou J."/>
            <person name="Li Y."/>
            <person name="Mao J."/>
            <person name="Guo H."/>
            <person name="Dou H."/>
            <person name="Li T."/>
            <person name="Mu C."/>
            <person name="Jiang W."/>
            <person name="Fu Q."/>
            <person name="Fu X."/>
            <person name="Miao Y."/>
            <person name="Liu J."/>
            <person name="Yu Q."/>
            <person name="Li R."/>
            <person name="Liao H."/>
            <person name="Li X."/>
            <person name="Kong Y."/>
            <person name="Jiang Z."/>
            <person name="Chourrout D."/>
            <person name="Li R."/>
            <person name="Bao Z."/>
        </authorList>
    </citation>
    <scope>NUCLEOTIDE SEQUENCE [LARGE SCALE GENOMIC DNA]</scope>
    <source>
        <strain evidence="12 13">PY_sf001</strain>
    </source>
</reference>
<keyword evidence="9 11" id="KW-0472">Membrane</keyword>
<evidence type="ECO:0000313" key="12">
    <source>
        <dbReference type="EMBL" id="OWF45594.1"/>
    </source>
</evidence>
<dbReference type="Pfam" id="PF01762">
    <property type="entry name" value="Galactosyl_T"/>
    <property type="match status" value="1"/>
</dbReference>
<organism evidence="12 13">
    <name type="scientific">Mizuhopecten yessoensis</name>
    <name type="common">Japanese scallop</name>
    <name type="synonym">Patinopecten yessoensis</name>
    <dbReference type="NCBI Taxonomy" id="6573"/>
    <lineage>
        <taxon>Eukaryota</taxon>
        <taxon>Metazoa</taxon>
        <taxon>Spiralia</taxon>
        <taxon>Lophotrochozoa</taxon>
        <taxon>Mollusca</taxon>
        <taxon>Bivalvia</taxon>
        <taxon>Autobranchia</taxon>
        <taxon>Pteriomorphia</taxon>
        <taxon>Pectinida</taxon>
        <taxon>Pectinoidea</taxon>
        <taxon>Pectinidae</taxon>
        <taxon>Mizuhopecten</taxon>
    </lineage>
</organism>
<evidence type="ECO:0000256" key="3">
    <source>
        <dbReference type="ARBA" id="ARBA00022676"/>
    </source>
</evidence>
<dbReference type="PANTHER" id="PTHR11214:SF349">
    <property type="entry name" value="BETA-1,3-GALACTOSYLTRANSFERASE BRN"/>
    <property type="match status" value="1"/>
</dbReference>
<dbReference type="GO" id="GO:0008194">
    <property type="term" value="F:UDP-glycosyltransferase activity"/>
    <property type="evidence" value="ECO:0007669"/>
    <property type="project" value="TreeGrafter"/>
</dbReference>
<evidence type="ECO:0000256" key="8">
    <source>
        <dbReference type="ARBA" id="ARBA00023034"/>
    </source>
</evidence>
<dbReference type="EMBL" id="NEDP02004428">
    <property type="protein sequence ID" value="OWF45594.1"/>
    <property type="molecule type" value="Genomic_DNA"/>
</dbReference>
<dbReference type="InterPro" id="IPR002659">
    <property type="entry name" value="Glyco_trans_31"/>
</dbReference>
<keyword evidence="6 11" id="KW-0735">Signal-anchor</keyword>
<dbReference type="GO" id="GO:0000139">
    <property type="term" value="C:Golgi membrane"/>
    <property type="evidence" value="ECO:0007669"/>
    <property type="project" value="UniProtKB-SubCell"/>
</dbReference>
<evidence type="ECO:0000256" key="1">
    <source>
        <dbReference type="ARBA" id="ARBA00004323"/>
    </source>
</evidence>